<reference evidence="2 3" key="1">
    <citation type="submission" date="2018-08" db="EMBL/GenBank/DDBJ databases">
        <title>Genomic taxonomy of the Vibrionaceae family.</title>
        <authorList>
            <person name="Gomez-Gil B."/>
            <person name="Tanaka M."/>
            <person name="Sawabe T."/>
            <person name="Enciso-Ibarra K."/>
        </authorList>
    </citation>
    <scope>NUCLEOTIDE SEQUENCE [LARGE SCALE GENOMIC DNA]</scope>
    <source>
        <strain evidence="2 3">CAIM 1831</strain>
    </source>
</reference>
<dbReference type="PROSITE" id="PS51257">
    <property type="entry name" value="PROKAR_LIPOPROTEIN"/>
    <property type="match status" value="1"/>
</dbReference>
<protein>
    <recommendedName>
        <fullName evidence="4">Lipoprotein</fullName>
    </recommendedName>
</protein>
<dbReference type="Proteomes" id="UP000262832">
    <property type="component" value="Chromosome I"/>
</dbReference>
<evidence type="ECO:0008006" key="4">
    <source>
        <dbReference type="Google" id="ProtNLM"/>
    </source>
</evidence>
<organism evidence="2 3">
    <name type="scientific">Vibrio alfacsensis</name>
    <dbReference type="NCBI Taxonomy" id="1074311"/>
    <lineage>
        <taxon>Bacteria</taxon>
        <taxon>Pseudomonadati</taxon>
        <taxon>Pseudomonadota</taxon>
        <taxon>Gammaproteobacteria</taxon>
        <taxon>Vibrionales</taxon>
        <taxon>Vibrionaceae</taxon>
        <taxon>Vibrio</taxon>
    </lineage>
</organism>
<feature type="region of interest" description="Disordered" evidence="1">
    <location>
        <begin position="455"/>
        <end position="476"/>
    </location>
</feature>
<evidence type="ECO:0000256" key="1">
    <source>
        <dbReference type="SAM" id="MobiDB-lite"/>
    </source>
</evidence>
<evidence type="ECO:0000313" key="3">
    <source>
        <dbReference type="Proteomes" id="UP000262832"/>
    </source>
</evidence>
<proteinExistence type="predicted"/>
<sequence>MNVRKLTLLSSLVSVLVGCGGGSSSDSDSGQSVLLKGKAIDGYIIGATVFLDLNLNNQLDANEPNVTTQGEGDFELNIPSKYQQCAKYVPLVVDVPEDAIDTDTPDTPIGEAYQMVFPPQFALTTDQDLLNLTPLTSVVWKQVEQELRSQQSSGLSCDSILKEEALRADISQRLKEQEFRVAQRYNVTANELYGDYVASGDTALHELAKALVPGLQKSYTETKQLIDANPEADFAWVEYFLGVWDSSTTRYNESWYRYEFVQPSNGNFHSETYLMSDDLDTKISLYDKHQMVTNQRDGVNIESTISLEPAESGYYCARSEWLETLLEESSGVRNTMYSMVGDWDSCLTARGEVTQALVTKNYQDHMLISYTEHTYHPGTVSGFEHLIGVTDTVSESDLKPVRDIIDTNFYSEQAHGADYWHRTKNDFSAVASEPSQIMTSHDSDGRWERFTNYRDGTHKKECGDSEESLSVESCTK</sequence>
<dbReference type="EMBL" id="CP032093">
    <property type="protein sequence ID" value="AXY01120.1"/>
    <property type="molecule type" value="Genomic_DNA"/>
</dbReference>
<gene>
    <name evidence="2" type="ORF">D1115_07735</name>
</gene>
<name>A0ABN5PIP4_9VIBR</name>
<accession>A0ABN5PIP4</accession>
<keyword evidence="3" id="KW-1185">Reference proteome</keyword>
<dbReference type="RefSeq" id="WP_128810945.1">
    <property type="nucleotide sequence ID" value="NZ_CP032093.1"/>
</dbReference>
<evidence type="ECO:0000313" key="2">
    <source>
        <dbReference type="EMBL" id="AXY01120.1"/>
    </source>
</evidence>